<dbReference type="PANTHER" id="PTHR42935">
    <property type="entry name" value="SLR0930 PROTEIN"/>
    <property type="match status" value="1"/>
</dbReference>
<feature type="domain" description="AAA+ ATPase" evidence="1">
    <location>
        <begin position="225"/>
        <end position="367"/>
    </location>
</feature>
<sequence>MNEIQKGICSMEPQVNLSSLLTLHNLRMDPVLAALEDTMMYGEEGVEERSECCAALIAAAENLGLRGNLLPRYLLHIITHTPNIVSETMERTGLPPGNSLRHIFYQDIALLYPIFALPTSAFLKAELLDNYEPTKNIYDKTEDFLLPLLDAAKTTEDYAEALLTFYARYGYGDMASYSVFRWDSAAHQICGIDHFECPRMKDIIGYQHQKEQLIRNTRAFVLGKPSNHVLLVGTRGTGKSSAVKALVSEYEENGLRLVQVTKEQLRELSTIMNELRRYAGRKFIIFLDDLSFEDSDAEFKAVKSAIEGSVSSCPSNVRIYATSNRRHLIRETWREREQDEVHRDDSINEAISLSDRFGLIIQYHTPDQEEYLAIIDHMLTQKGIHLTPEELRIAGLRWEMTHSGRSGRTAQQFVAYYLGNNE</sequence>
<dbReference type="eggNOG" id="COG2607">
    <property type="taxonomic scope" value="Bacteria"/>
</dbReference>
<comment type="caution">
    <text evidence="2">The sequence shown here is derived from an EMBL/GenBank/DDBJ whole genome shotgun (WGS) entry which is preliminary data.</text>
</comment>
<dbReference type="Proteomes" id="UP000005309">
    <property type="component" value="Unassembled WGS sequence"/>
</dbReference>
<gene>
    <name evidence="2" type="ORF">HMPREF0908_0662</name>
</gene>
<evidence type="ECO:0000259" key="1">
    <source>
        <dbReference type="SMART" id="SM00382"/>
    </source>
</evidence>
<protein>
    <recommendedName>
        <fullName evidence="1">AAA+ ATPase domain-containing protein</fullName>
    </recommendedName>
</protein>
<evidence type="ECO:0000313" key="3">
    <source>
        <dbReference type="Proteomes" id="UP000005309"/>
    </source>
</evidence>
<name>C4V2B8_9FIRM</name>
<dbReference type="Pfam" id="PF05673">
    <property type="entry name" value="DUF815"/>
    <property type="match status" value="1"/>
</dbReference>
<keyword evidence="3" id="KW-1185">Reference proteome</keyword>
<dbReference type="InterPro" id="IPR003593">
    <property type="entry name" value="AAA+_ATPase"/>
</dbReference>
<evidence type="ECO:0000313" key="2">
    <source>
        <dbReference type="EMBL" id="EEQ48932.1"/>
    </source>
</evidence>
<dbReference type="EMBL" id="ACLA01000010">
    <property type="protein sequence ID" value="EEQ48932.1"/>
    <property type="molecule type" value="Genomic_DNA"/>
</dbReference>
<dbReference type="InterPro" id="IPR008533">
    <property type="entry name" value="DUF815"/>
</dbReference>
<dbReference type="Gene3D" id="3.40.50.300">
    <property type="entry name" value="P-loop containing nucleotide triphosphate hydrolases"/>
    <property type="match status" value="1"/>
</dbReference>
<organism evidence="2 3">
    <name type="scientific">Selenomonas flueggei ATCC 43531</name>
    <dbReference type="NCBI Taxonomy" id="638302"/>
    <lineage>
        <taxon>Bacteria</taxon>
        <taxon>Bacillati</taxon>
        <taxon>Bacillota</taxon>
        <taxon>Negativicutes</taxon>
        <taxon>Selenomonadales</taxon>
        <taxon>Selenomonadaceae</taxon>
        <taxon>Selenomonas</taxon>
    </lineage>
</organism>
<accession>C4V2B8</accession>
<dbReference type="AlphaFoldDB" id="C4V2B8"/>
<dbReference type="STRING" id="638302.HMPREF0908_0662"/>
<reference evidence="2 3" key="1">
    <citation type="submission" date="2009-04" db="EMBL/GenBank/DDBJ databases">
        <authorList>
            <person name="Qin X."/>
            <person name="Bachman B."/>
            <person name="Battles P."/>
            <person name="Bell A."/>
            <person name="Bess C."/>
            <person name="Bickham C."/>
            <person name="Chaboub L."/>
            <person name="Chen D."/>
            <person name="Coyle M."/>
            <person name="Deiros D.R."/>
            <person name="Dinh H."/>
            <person name="Forbes L."/>
            <person name="Fowler G."/>
            <person name="Francisco L."/>
            <person name="Fu Q."/>
            <person name="Gubbala S."/>
            <person name="Hale W."/>
            <person name="Han Y."/>
            <person name="Hemphill L."/>
            <person name="Highlander S.K."/>
            <person name="Hirani K."/>
            <person name="Hogues M."/>
            <person name="Jackson L."/>
            <person name="Jakkamsetti A."/>
            <person name="Javaid M."/>
            <person name="Jiang H."/>
            <person name="Korchina V."/>
            <person name="Kovar C."/>
            <person name="Lara F."/>
            <person name="Lee S."/>
            <person name="Mata R."/>
            <person name="Mathew T."/>
            <person name="Moen C."/>
            <person name="Morales K."/>
            <person name="Munidasa M."/>
            <person name="Nazareth L."/>
            <person name="Ngo R."/>
            <person name="Nguyen L."/>
            <person name="Okwuonu G."/>
            <person name="Ongeri F."/>
            <person name="Patil S."/>
            <person name="Petrosino J."/>
            <person name="Pham C."/>
            <person name="Pham P."/>
            <person name="Pu L.-L."/>
            <person name="Puazo M."/>
            <person name="Raj R."/>
            <person name="Reid J."/>
            <person name="Rouhana J."/>
            <person name="Saada N."/>
            <person name="Shang Y."/>
            <person name="Simmons D."/>
            <person name="Thornton R."/>
            <person name="Warren J."/>
            <person name="Weissenberger G."/>
            <person name="Zhang J."/>
            <person name="Zhang L."/>
            <person name="Zhou C."/>
            <person name="Zhu D."/>
            <person name="Muzny D."/>
            <person name="Worley K."/>
            <person name="Gibbs R."/>
        </authorList>
    </citation>
    <scope>NUCLEOTIDE SEQUENCE [LARGE SCALE GENOMIC DNA]</scope>
    <source>
        <strain evidence="2 3">ATCC 43531</strain>
    </source>
</reference>
<dbReference type="PANTHER" id="PTHR42935:SF1">
    <property type="entry name" value="SLR0930 PROTEIN"/>
    <property type="match status" value="1"/>
</dbReference>
<dbReference type="SUPFAM" id="SSF52540">
    <property type="entry name" value="P-loop containing nucleoside triphosphate hydrolases"/>
    <property type="match status" value="1"/>
</dbReference>
<dbReference type="CDD" id="cd00009">
    <property type="entry name" value="AAA"/>
    <property type="match status" value="1"/>
</dbReference>
<dbReference type="SMART" id="SM00382">
    <property type="entry name" value="AAA"/>
    <property type="match status" value="1"/>
</dbReference>
<dbReference type="OrthoDB" id="9812140at2"/>
<dbReference type="HOGENOM" id="CLU_039512_1_1_9"/>
<dbReference type="InterPro" id="IPR027417">
    <property type="entry name" value="P-loop_NTPase"/>
</dbReference>
<proteinExistence type="predicted"/>